<dbReference type="PANTHER" id="PTHR13236:SF0">
    <property type="entry name" value="CYTOPLASMIC DYNEIN 2 LIGHT INTERMEDIATE CHAIN 1"/>
    <property type="match status" value="1"/>
</dbReference>
<dbReference type="InterPro" id="IPR040045">
    <property type="entry name" value="DYNC2LI1"/>
</dbReference>
<evidence type="ECO:0000256" key="3">
    <source>
        <dbReference type="ARBA" id="ARBA00018863"/>
    </source>
</evidence>
<dbReference type="Proteomes" id="UP001153292">
    <property type="component" value="Chromosome 7"/>
</dbReference>
<evidence type="ECO:0000313" key="14">
    <source>
        <dbReference type="Proteomes" id="UP001153292"/>
    </source>
</evidence>
<keyword evidence="11" id="KW-0206">Cytoskeleton</keyword>
<keyword evidence="14" id="KW-1185">Reference proteome</keyword>
<keyword evidence="9" id="KW-0969">Cilium</keyword>
<organism evidence="13 14">
    <name type="scientific">Chilo suppressalis</name>
    <name type="common">Asiatic rice borer moth</name>
    <dbReference type="NCBI Taxonomy" id="168631"/>
    <lineage>
        <taxon>Eukaryota</taxon>
        <taxon>Metazoa</taxon>
        <taxon>Ecdysozoa</taxon>
        <taxon>Arthropoda</taxon>
        <taxon>Hexapoda</taxon>
        <taxon>Insecta</taxon>
        <taxon>Pterygota</taxon>
        <taxon>Neoptera</taxon>
        <taxon>Endopterygota</taxon>
        <taxon>Lepidoptera</taxon>
        <taxon>Glossata</taxon>
        <taxon>Ditrysia</taxon>
        <taxon>Pyraloidea</taxon>
        <taxon>Crambidae</taxon>
        <taxon>Crambinae</taxon>
        <taxon>Chilo</taxon>
    </lineage>
</organism>
<comment type="similarity">
    <text evidence="2">Belongs to the dynein light intermediate chain family.</text>
</comment>
<proteinExistence type="inferred from homology"/>
<evidence type="ECO:0000256" key="6">
    <source>
        <dbReference type="ARBA" id="ARBA00022701"/>
    </source>
</evidence>
<evidence type="ECO:0000256" key="4">
    <source>
        <dbReference type="ARBA" id="ARBA00022473"/>
    </source>
</evidence>
<keyword evidence="6" id="KW-0493">Microtubule</keyword>
<keyword evidence="4" id="KW-0217">Developmental protein</keyword>
<evidence type="ECO:0000256" key="2">
    <source>
        <dbReference type="ARBA" id="ARBA00006831"/>
    </source>
</evidence>
<protein>
    <recommendedName>
        <fullName evidence="3">Cytoplasmic dynein 2 light intermediate chain 1</fullName>
    </recommendedName>
</protein>
<dbReference type="SUPFAM" id="SSF52540">
    <property type="entry name" value="P-loop containing nucleoside triphosphate hydrolases"/>
    <property type="match status" value="1"/>
</dbReference>
<sequence>MLSIPELATQITEKTLSLLNEGNSHTLIIVGSPSVGKTTMLYSFLDKTDPPRETLVLEYSFGRKTNQKQGLEKTICHIWEYGGKLDIIKKILPSIPLKGKCYYCLMIDISKIKNVWNTIDTCITAMNETYTDSSLPELVIICGKYDLFKNYDAEIRKIICITLRSVALLLNAHLLFYSSKDAQLIKRTKDLLHYLGFGSNITSKDKNINFMKPLNIPKGVDSWESIGVPPSTFDQYTDETILLATSMDAISELFQPLEAESSNIPLRVNRAKTKMMVVDQAGKQANCFQISYECSLVRVALDRNQWKKIVRSRRNSFLRIVVIVMAYHDSQTDRER</sequence>
<keyword evidence="12" id="KW-0966">Cell projection</keyword>
<evidence type="ECO:0000256" key="9">
    <source>
        <dbReference type="ARBA" id="ARBA00023069"/>
    </source>
</evidence>
<evidence type="ECO:0000256" key="10">
    <source>
        <dbReference type="ARBA" id="ARBA00023175"/>
    </source>
</evidence>
<gene>
    <name evidence="13" type="ORF">CHILSU_LOCUS10384</name>
</gene>
<reference evidence="13" key="1">
    <citation type="submission" date="2021-12" db="EMBL/GenBank/DDBJ databases">
        <authorList>
            <person name="King R."/>
        </authorList>
    </citation>
    <scope>NUCLEOTIDE SEQUENCE</scope>
</reference>
<dbReference type="InterPro" id="IPR027417">
    <property type="entry name" value="P-loop_NTPase"/>
</dbReference>
<evidence type="ECO:0000256" key="5">
    <source>
        <dbReference type="ARBA" id="ARBA00022490"/>
    </source>
</evidence>
<dbReference type="PANTHER" id="PTHR13236">
    <property type="entry name" value="DYNEIN 2 LIGHT INTERMEDIATE CHAIN, ISOFORM 2"/>
    <property type="match status" value="1"/>
</dbReference>
<keyword evidence="10" id="KW-0505">Motor protein</keyword>
<evidence type="ECO:0000256" key="1">
    <source>
        <dbReference type="ARBA" id="ARBA00004120"/>
    </source>
</evidence>
<evidence type="ECO:0000313" key="13">
    <source>
        <dbReference type="EMBL" id="CAH0406992.1"/>
    </source>
</evidence>
<keyword evidence="5" id="KW-0963">Cytoplasm</keyword>
<accession>A0ABN8BAY0</accession>
<evidence type="ECO:0000256" key="11">
    <source>
        <dbReference type="ARBA" id="ARBA00023212"/>
    </source>
</evidence>
<evidence type="ECO:0000256" key="12">
    <source>
        <dbReference type="ARBA" id="ARBA00023273"/>
    </source>
</evidence>
<evidence type="ECO:0000256" key="8">
    <source>
        <dbReference type="ARBA" id="ARBA00023017"/>
    </source>
</evidence>
<keyword evidence="7" id="KW-0970">Cilium biogenesis/degradation</keyword>
<name>A0ABN8BAY0_CHISP</name>
<comment type="subcellular location">
    <subcellularLocation>
        <location evidence="1">Cytoplasm</location>
        <location evidence="1">Cytoskeleton</location>
        <location evidence="1">Cilium basal body</location>
    </subcellularLocation>
</comment>
<evidence type="ECO:0000256" key="7">
    <source>
        <dbReference type="ARBA" id="ARBA00022794"/>
    </source>
</evidence>
<keyword evidence="8" id="KW-0243">Dynein</keyword>
<dbReference type="EMBL" id="OU963900">
    <property type="protein sequence ID" value="CAH0406992.1"/>
    <property type="molecule type" value="Genomic_DNA"/>
</dbReference>
<dbReference type="Gene3D" id="3.40.50.300">
    <property type="entry name" value="P-loop containing nucleotide triphosphate hydrolases"/>
    <property type="match status" value="1"/>
</dbReference>